<reference evidence="1" key="1">
    <citation type="journal article" date="2020" name="mSystems">
        <title>Genome- and Community-Level Interaction Insights into Carbon Utilization and Element Cycling Functions of Hydrothermarchaeota in Hydrothermal Sediment.</title>
        <authorList>
            <person name="Zhou Z."/>
            <person name="Liu Y."/>
            <person name="Xu W."/>
            <person name="Pan J."/>
            <person name="Luo Z.H."/>
            <person name="Li M."/>
        </authorList>
    </citation>
    <scope>NUCLEOTIDE SEQUENCE [LARGE SCALE GENOMIC DNA]</scope>
    <source>
        <strain evidence="1">SpSt-488</strain>
    </source>
</reference>
<proteinExistence type="predicted"/>
<organism evidence="1">
    <name type="scientific">candidate division WOR-3 bacterium</name>
    <dbReference type="NCBI Taxonomy" id="2052148"/>
    <lineage>
        <taxon>Bacteria</taxon>
        <taxon>Bacteria division WOR-3</taxon>
    </lineage>
</organism>
<protein>
    <submittedName>
        <fullName evidence="1">Uncharacterized protein</fullName>
    </submittedName>
</protein>
<gene>
    <name evidence="1" type="ORF">ENS41_08510</name>
</gene>
<accession>A0A7C4CD99</accession>
<evidence type="ECO:0000313" key="1">
    <source>
        <dbReference type="EMBL" id="HGK28967.1"/>
    </source>
</evidence>
<dbReference type="EMBL" id="DSUT01000182">
    <property type="protein sequence ID" value="HGK28967.1"/>
    <property type="molecule type" value="Genomic_DNA"/>
</dbReference>
<comment type="caution">
    <text evidence="1">The sequence shown here is derived from an EMBL/GenBank/DDBJ whole genome shotgun (WGS) entry which is preliminary data.</text>
</comment>
<dbReference type="AlphaFoldDB" id="A0A7C4CD99"/>
<name>A0A7C4CD99_UNCW3</name>
<dbReference type="PROSITE" id="PS51257">
    <property type="entry name" value="PROKAR_LIPOPROTEIN"/>
    <property type="match status" value="1"/>
</dbReference>
<sequence length="209" mass="21389">MTARPFRVLAPSLLLVLLACSVPLLERAEITPGPSIAVGAGVATGQSVSGSSELKPFGLPILDYCVCPVGMLRLSAGTSPGFGLFLQGMAGPGFWTSEPDSGAPTPLLYDCRAGIKFRAGQDGAVRAGLGLPGLLDIEYLHDLNRWLTASAGLGLRGVSLGLGGRIPLSNSVSLVAAGSAAASWEFLSDSPRFVPATTLGMAVEAARPR</sequence>